<feature type="domain" description="GRHL1/CP2 C-terminal" evidence="2">
    <location>
        <begin position="8"/>
        <end position="65"/>
    </location>
</feature>
<dbReference type="PANTHER" id="PTHR11037">
    <property type="entry name" value="TRANSCRIPTION FACTOR CP2"/>
    <property type="match status" value="1"/>
</dbReference>
<dbReference type="PANTHER" id="PTHR11037:SF20">
    <property type="entry name" value="PROTEIN GRAINYHEAD"/>
    <property type="match status" value="1"/>
</dbReference>
<name>A0ABN7P1L4_TIMPD</name>
<organism evidence="3 4">
    <name type="scientific">Timema podura</name>
    <name type="common">Walking stick</name>
    <dbReference type="NCBI Taxonomy" id="61482"/>
    <lineage>
        <taxon>Eukaryota</taxon>
        <taxon>Metazoa</taxon>
        <taxon>Ecdysozoa</taxon>
        <taxon>Arthropoda</taxon>
        <taxon>Hexapoda</taxon>
        <taxon>Insecta</taxon>
        <taxon>Pterygota</taxon>
        <taxon>Neoptera</taxon>
        <taxon>Polyneoptera</taxon>
        <taxon>Phasmatodea</taxon>
        <taxon>Timematodea</taxon>
        <taxon>Timematoidea</taxon>
        <taxon>Timematidae</taxon>
        <taxon>Timema</taxon>
    </lineage>
</organism>
<comment type="caution">
    <text evidence="3">The sequence shown here is derived from an EMBL/GenBank/DDBJ whole genome shotgun (WGS) entry which is preliminary data.</text>
</comment>
<evidence type="ECO:0000313" key="4">
    <source>
        <dbReference type="Proteomes" id="UP001153148"/>
    </source>
</evidence>
<dbReference type="InterPro" id="IPR057520">
    <property type="entry name" value="GRHL1/CP2_C"/>
</dbReference>
<evidence type="ECO:0000259" key="2">
    <source>
        <dbReference type="Pfam" id="PF25416"/>
    </source>
</evidence>
<reference evidence="3" key="1">
    <citation type="submission" date="2021-03" db="EMBL/GenBank/DDBJ databases">
        <authorList>
            <person name="Tran Van P."/>
        </authorList>
    </citation>
    <scope>NUCLEOTIDE SEQUENCE</scope>
</reference>
<feature type="compositionally biased region" description="Basic and acidic residues" evidence="1">
    <location>
        <begin position="178"/>
        <end position="191"/>
    </location>
</feature>
<dbReference type="InterPro" id="IPR040167">
    <property type="entry name" value="TF_CP2-like"/>
</dbReference>
<evidence type="ECO:0000256" key="1">
    <source>
        <dbReference type="SAM" id="MobiDB-lite"/>
    </source>
</evidence>
<protein>
    <recommendedName>
        <fullName evidence="2">GRHL1/CP2 C-terminal domain-containing protein</fullName>
    </recommendedName>
</protein>
<dbReference type="EMBL" id="CAJPIN010012911">
    <property type="protein sequence ID" value="CAG2060607.1"/>
    <property type="molecule type" value="Genomic_DNA"/>
</dbReference>
<keyword evidence="4" id="KW-1185">Reference proteome</keyword>
<evidence type="ECO:0000313" key="3">
    <source>
        <dbReference type="EMBL" id="CAG2060607.1"/>
    </source>
</evidence>
<feature type="region of interest" description="Disordered" evidence="1">
    <location>
        <begin position="175"/>
        <end position="219"/>
    </location>
</feature>
<dbReference type="Proteomes" id="UP001153148">
    <property type="component" value="Unassembled WGS sequence"/>
</dbReference>
<accession>A0ABN7P1L4</accession>
<sequence length="219" mass="25562">MGSWIVAEIENKYKISTSSITNLFRKNRKGIIAKIDDDMLKYYCNEDLFLIEIKQIDEDEMFEVTGCKGIFCCNCLGCLVHSITGKGPYMVSLYDMGLMETRQCDCGEEATQEHVVPGCELVQEIRWIPQFEIQDRLVEDVLRDSTRWSFLDILAETIMKHEKDAYINRMKVSRPYRQRQERHDSEVRNSTESETYTGNMSEDVQEEHTKGEDVIDNWA</sequence>
<feature type="compositionally biased region" description="Polar residues" evidence="1">
    <location>
        <begin position="192"/>
        <end position="202"/>
    </location>
</feature>
<dbReference type="Pfam" id="PF25416">
    <property type="entry name" value="GRHL1_C"/>
    <property type="match status" value="1"/>
</dbReference>
<gene>
    <name evidence="3" type="ORF">TPAB3V08_LOCUS7563</name>
</gene>
<proteinExistence type="predicted"/>